<keyword evidence="2" id="KW-1185">Reference proteome</keyword>
<dbReference type="EMBL" id="SRLO01001984">
    <property type="protein sequence ID" value="TNN34353.1"/>
    <property type="molecule type" value="Genomic_DNA"/>
</dbReference>
<evidence type="ECO:0000313" key="2">
    <source>
        <dbReference type="Proteomes" id="UP000314294"/>
    </source>
</evidence>
<name>A0A4Z2F076_9TELE</name>
<proteinExistence type="predicted"/>
<dbReference type="AlphaFoldDB" id="A0A4Z2F076"/>
<evidence type="ECO:0000313" key="1">
    <source>
        <dbReference type="EMBL" id="TNN34353.1"/>
    </source>
</evidence>
<gene>
    <name evidence="1" type="ORF">EYF80_055485</name>
</gene>
<reference evidence="1 2" key="1">
    <citation type="submission" date="2019-03" db="EMBL/GenBank/DDBJ databases">
        <title>First draft genome of Liparis tanakae, snailfish: a comprehensive survey of snailfish specific genes.</title>
        <authorList>
            <person name="Kim W."/>
            <person name="Song I."/>
            <person name="Jeong J.-H."/>
            <person name="Kim D."/>
            <person name="Kim S."/>
            <person name="Ryu S."/>
            <person name="Song J.Y."/>
            <person name="Lee S.K."/>
        </authorList>
    </citation>
    <scope>NUCLEOTIDE SEQUENCE [LARGE SCALE GENOMIC DNA]</scope>
    <source>
        <tissue evidence="1">Muscle</tissue>
    </source>
</reference>
<comment type="caution">
    <text evidence="1">The sequence shown here is derived from an EMBL/GenBank/DDBJ whole genome shotgun (WGS) entry which is preliminary data.</text>
</comment>
<sequence>MNTRGRVTHHELPLLLLLGVANDLRPQDKDLLLATVQLLIGRAQLAEQHVVAVLQLVGRVALGRSVGDGPPHLVQLLSLKKQRGGTIKERRRGGTIKERGERRGGTIKEMMSTLSTTVWGYLRARYPRPYLCSVVAILWTLRYRSRCSQPRTVFWILMQAERNRSARSFSRYATWPARKKIFVFPNWNMSGS</sequence>
<accession>A0A4Z2F076</accession>
<dbReference type="Proteomes" id="UP000314294">
    <property type="component" value="Unassembled WGS sequence"/>
</dbReference>
<organism evidence="1 2">
    <name type="scientific">Liparis tanakae</name>
    <name type="common">Tanaka's snailfish</name>
    <dbReference type="NCBI Taxonomy" id="230148"/>
    <lineage>
        <taxon>Eukaryota</taxon>
        <taxon>Metazoa</taxon>
        <taxon>Chordata</taxon>
        <taxon>Craniata</taxon>
        <taxon>Vertebrata</taxon>
        <taxon>Euteleostomi</taxon>
        <taxon>Actinopterygii</taxon>
        <taxon>Neopterygii</taxon>
        <taxon>Teleostei</taxon>
        <taxon>Neoteleostei</taxon>
        <taxon>Acanthomorphata</taxon>
        <taxon>Eupercaria</taxon>
        <taxon>Perciformes</taxon>
        <taxon>Cottioidei</taxon>
        <taxon>Cottales</taxon>
        <taxon>Liparidae</taxon>
        <taxon>Liparis</taxon>
    </lineage>
</organism>
<protein>
    <submittedName>
        <fullName evidence="1">Uncharacterized protein</fullName>
    </submittedName>
</protein>